<organism evidence="4 5">
    <name type="scientific">Nocardia acididurans</name>
    <dbReference type="NCBI Taxonomy" id="2802282"/>
    <lineage>
        <taxon>Bacteria</taxon>
        <taxon>Bacillati</taxon>
        <taxon>Actinomycetota</taxon>
        <taxon>Actinomycetes</taxon>
        <taxon>Mycobacteriales</taxon>
        <taxon>Nocardiaceae</taxon>
        <taxon>Nocardia</taxon>
    </lineage>
</organism>
<dbReference type="Pfam" id="PF26059">
    <property type="entry name" value="DUF8020"/>
    <property type="match status" value="1"/>
</dbReference>
<keyword evidence="2" id="KW-0732">Signal</keyword>
<keyword evidence="1" id="KW-1133">Transmembrane helix</keyword>
<dbReference type="InterPro" id="IPR058333">
    <property type="entry name" value="DUF8020"/>
</dbReference>
<dbReference type="Proteomes" id="UP000602198">
    <property type="component" value="Unassembled WGS sequence"/>
</dbReference>
<keyword evidence="5" id="KW-1185">Reference proteome</keyword>
<evidence type="ECO:0000256" key="2">
    <source>
        <dbReference type="SAM" id="SignalP"/>
    </source>
</evidence>
<feature type="transmembrane region" description="Helical" evidence="1">
    <location>
        <begin position="175"/>
        <end position="197"/>
    </location>
</feature>
<feature type="transmembrane region" description="Helical" evidence="1">
    <location>
        <begin position="147"/>
        <end position="168"/>
    </location>
</feature>
<sequence>MQIKKFAATSALVIAALGIATGTSNAAPVIPSVLDGVDQGIGSVLPSIGWNTKLEGDSIVLETTAGSMNADNGQFQVRDNQGNLVTQFPLSYTIGDLEYPVNAAVDGLRAVITPSKNIADARPTGLLKNVANQEAFDDAVSAAATQFGIITSIGTLIGTIVGGGLGCAVGAAGGVILGVAVLSAPGGIAGCLVGAGIGIPLGAAAGLVLTGIPAAIVVGIGFANRINDPANQ</sequence>
<dbReference type="RefSeq" id="WP_201954927.1">
    <property type="nucleotide sequence ID" value="NZ_JAERRJ010000014.1"/>
</dbReference>
<keyword evidence="1" id="KW-0472">Membrane</keyword>
<evidence type="ECO:0000313" key="5">
    <source>
        <dbReference type="Proteomes" id="UP000602198"/>
    </source>
</evidence>
<comment type="caution">
    <text evidence="4">The sequence shown here is derived from an EMBL/GenBank/DDBJ whole genome shotgun (WGS) entry which is preliminary data.</text>
</comment>
<gene>
    <name evidence="4" type="ORF">JK358_32045</name>
</gene>
<feature type="signal peptide" evidence="2">
    <location>
        <begin position="1"/>
        <end position="26"/>
    </location>
</feature>
<protein>
    <recommendedName>
        <fullName evidence="3">DUF8020 domain-containing protein</fullName>
    </recommendedName>
</protein>
<keyword evidence="1" id="KW-0812">Transmembrane</keyword>
<dbReference type="EMBL" id="JAERRJ010000014">
    <property type="protein sequence ID" value="MBL1079045.1"/>
    <property type="molecule type" value="Genomic_DNA"/>
</dbReference>
<accession>A0ABS1MG56</accession>
<feature type="transmembrane region" description="Helical" evidence="1">
    <location>
        <begin position="203"/>
        <end position="223"/>
    </location>
</feature>
<feature type="chain" id="PRO_5046737752" description="DUF8020 domain-containing protein" evidence="2">
    <location>
        <begin position="27"/>
        <end position="232"/>
    </location>
</feature>
<name>A0ABS1MG56_9NOCA</name>
<proteinExistence type="predicted"/>
<feature type="domain" description="DUF8020" evidence="3">
    <location>
        <begin position="48"/>
        <end position="115"/>
    </location>
</feature>
<reference evidence="4 5" key="1">
    <citation type="submission" date="2021-01" db="EMBL/GenBank/DDBJ databases">
        <title>WGS of actinomycetes isolated from Thailand.</title>
        <authorList>
            <person name="Thawai C."/>
        </authorList>
    </citation>
    <scope>NUCLEOTIDE SEQUENCE [LARGE SCALE GENOMIC DNA]</scope>
    <source>
        <strain evidence="4 5">LPG 2</strain>
    </source>
</reference>
<evidence type="ECO:0000259" key="3">
    <source>
        <dbReference type="Pfam" id="PF26059"/>
    </source>
</evidence>
<evidence type="ECO:0000313" key="4">
    <source>
        <dbReference type="EMBL" id="MBL1079045.1"/>
    </source>
</evidence>
<evidence type="ECO:0000256" key="1">
    <source>
        <dbReference type="SAM" id="Phobius"/>
    </source>
</evidence>